<feature type="compositionally biased region" description="Gly residues" evidence="1">
    <location>
        <begin position="1948"/>
        <end position="1963"/>
    </location>
</feature>
<dbReference type="GO" id="GO:0005737">
    <property type="term" value="C:cytoplasm"/>
    <property type="evidence" value="ECO:0007669"/>
    <property type="project" value="TreeGrafter"/>
</dbReference>
<feature type="compositionally biased region" description="Basic and acidic residues" evidence="1">
    <location>
        <begin position="1536"/>
        <end position="1545"/>
    </location>
</feature>
<feature type="region of interest" description="Disordered" evidence="1">
    <location>
        <begin position="86"/>
        <end position="143"/>
    </location>
</feature>
<feature type="region of interest" description="Disordered" evidence="1">
    <location>
        <begin position="595"/>
        <end position="640"/>
    </location>
</feature>
<sequence>METPSAADHTPVDELVFALLDALSDADETMQASIRESVSTLSNANLSLVIKAIFSFLQVRRTSVEHQLSLLNLIRQVLEQRPVPFGPTEPLSVEGSREAERALQVRGRGTGREEREDREEDEGGDEEEEDDEESSWDETGRDSLSPSLARAAASFMVTEIVHISDRDGNGKNSRRGALSQIIVCLAGLHPDITLPVVVRALEAPVSVLTGGGTSGGAASTSATQQASAKISALLETVRETAACHPLSVFRHARLLLAQLRSLASFLPMREPAARCLSSVSEAVGHSCLEVARARGETAGEGEGIEGILSNGRKREGKDDAAGLLFALTPSPHSCSLAPSLLPQEEMKEPFLSILDGWAQCKTTAQKVYSLECLGHLSAAISAELLSENAEKLLKLFGGFCGQKETAGSAVPLPVLRGLAILLQSLSRVRRDAAAAQLQSLLTTLFRILTGAVNGAGDDGATPGYSARCRMEVQRSFETLLACLPADTIKFVIGRMRSKGVDERLAALDVCRRSIELGGMRMAPFRFQILSEAAGLLVQWERERALDLATALAVLELLPPLSAARLLKAEKGDEAPTTFLGAAALLLSGGSTTSGVGGLRALPPPQPVSAPSEDSSAPGGADGLKAKQGSGKESGSGDASGASDDLLWPLFGPAERVLAHLLQTLPCTQKQRQREREEREAARAHGGAGYPFRRAAPTGPSSRQVREAAAFFLTRELAVTSPETLWRPVLRALLQPEMSSAAPSLCRSLVVMIRHLVGRYGAMRVRAALSLFCPEEEGQTKTSEQKAGGSVSTTALALPSMAAAAAAASGHITGGGAEADSRRVPSSSDVLARLVVYAHDPWAIGGGKDPAAIAEALCVLAPLIHPSREVKAAWMMPRQQKGGKRGSTCGRQEEQQEALKEGCAGEEESRSQPAFEGIFDSEGPRSGRGRVDSGSGGDAVEEDGSEESEGSGDEQEDDGQVDLYEFASGSTRSRRRTLACRVRDELFRFLVACDDDSFCYRVIEKLQDVLRKFHLEPSKSPFPDPPPESFKAAVLSSLGVCLRALKNPLKASPVLSSLFASGEFLVNASARVACAGGVGFASAAHFETVLRSVKEALQGEQSSRKTNMFISVVVGKSVSELESEGLRYSLVLALGYCACFGSQSLAAPKKVLQEKSEAEGGTQRVEVLSIVDRGSQGKGGTSREGGSSATGGAAEGTDASAQAEEPADAAEKEKDFTSILKVLHAGLSAGPSISGGCLQALAEGGVDGKVGEEKGDPPSGVLSERRLSIILAASQRLQDRIAQPLLAAFETEKEPAVREAALRAVYLLATATEELLTGSVQSKSTQAHRGSVKAGMVSGRNSLTSRGSVRRSLRGHSLLLVSRRSAVQMTRELWDDEGLLAMAGRRLGLGSFRDALLRQCVPFLLKKADTDPPSLFSLTMSPNDGDLLGSSSEASGATGNSREKEKTGEGGDKAEGVGLESLMMSQQQQAITLTDTAAGGGLGESSAEALSTVAALLRLPPDLTDDLFRLLLANLVKILQAAVPANARGVPAGSSEEPTKGVKRADGPQSAFLRGTLEAVLAGCAPSVRRCVSRVDAVFQGLLLHADSPAAAAGSSTASSPFPPSAAWRPLRVILCALLRGVAARTHSPFLRWLCVKNAAAVLAWKSLCRGGVEALARNQEQCPSPTPKHKKNVGMITSRPQQQKGRVSSSVPVSPMASSSTRPAISALSPSIEHHTMAAEGLIPPRPFGSDISVSPLPLEGDDVRAGEGVFSDAVLESLPDWCECAGLLVPRMADPHPDVAAAAVGAAHDLLAAFPPTAAAAASMRAPQQAHTLKAEMTGAGHRSPLLASVSVPGPVDSGVSPAGVRADGAPAGTLMGVRPWRTFAEVACRDLPAAATPLLLQQLSMAVTDLQSEGAAAAMEALCVVLQESRLPFSPSASSLLMATLLKTLEGSRERDSARSGDAKASGGGGGKSPMPLGGGAMQMQQQGGHSGDERVKAQTLACVRVVARACFPAVVSEVLDRGPSFSPARAAVLEMLARDRKVLMKMIQHLTDVLNNTHPGTSKSPNALVQSATAALAHLLTIEDSSIETVVSRFFPQLFATFLLRLASTTANTNAEEAVRGAEQGLEALLEAARDGGMCASFAGLRAAKRERGGRGVAAGRPRGEREEPIIGKDRERQGEGAMTVDPLDEAEIASIFFRHRPEGSAAFLNFVDPFADREVRGQRVAAAAVMRASISFIPLLLETSLPAFTRSEESVMGNTAASFGEEGGALFLVQRAVKRLVSFGGDKEARVRRHALYGLTTVLSGSGRGEALLVSQVSGVGGRLGKGAQEETESSTEGGKDTKGVGPSGVLNRAVNCMNCRNPIADVLSAEGKGKIQESRGLVDAVFERLRRGLADSDCESVRAALMGVSAAARSGSPLATVEVENSGECVGVEGEREEEESAFGDTEKGQVGGARLQRVFELVRWEGLLFSSVPDVAELLDHPDDGVRCQALEVLGDLLFSHGVCKAEVEAVLGTHEESLRLTKEMNTNDESEGGKGGKATQGGDVEEEGKSRHAGENGAVIKERGNEKRTPSDDRSPEGCANEIAAVRKPAEVDLDIWRQSGAELGSLEVLWAQTQEALLPRLMVRTLDGDAHVRASAGGLLSLFLSELCQPISPRVPALLVSWTKCLDPSVGGEVEGGGGDQTGQAVRDAADCWSELLSDPDFFGKERAVDVFATAVARRALRAEAAEAHIPAALRSAERWRQLRALSDKDLVVRSLAVNARADSLSLLLMCARVLTGLARYLHPSVQSLFAFSDAETERMEAGGGATTATGRHPGGTAAVGDHLGEDLGTPFGSRVGMWLEGGEQVGPGGFGPLLSVLASVETEDGAEGGETGSRKAQGRRETREGGRPQTLSQTQMAAVEEADRAESLLDVGVRAAVVVSVSFLHAVFSQPSCQAVLARAYSLADHEALSAGELGDGKYSPMHPERGGRGATRSHPHQAKGSSTRTAEGQALPLLTGGISPAGVAVLSSSLSLSSGSSAHFLLQSGSTAAPTGRGHTRGAQDPGSSEEGEGGGPAAPQTTEPPSKASGETPNASPAPVKTANGKLYSPKRKKKTSWVDRVLALETRDVEGTRSSSPGGGKKKEKDRAAKKLAKANEITETVEELAVLEFEAAVGGICRCLLASLRLGMGDSQSAQKTVLREKGLAAHVARLLGYLYVLAPWAWE</sequence>
<feature type="region of interest" description="Disordered" evidence="1">
    <location>
        <begin position="873"/>
        <end position="959"/>
    </location>
</feature>
<accession>A0A0G4ICF3</accession>
<reference evidence="2" key="1">
    <citation type="submission" date="2014-11" db="EMBL/GenBank/DDBJ databases">
        <authorList>
            <person name="Otto D Thomas"/>
            <person name="Naeem Raeece"/>
        </authorList>
    </citation>
    <scope>NUCLEOTIDE SEQUENCE</scope>
</reference>
<feature type="region of interest" description="Disordered" evidence="1">
    <location>
        <begin position="1169"/>
        <end position="1209"/>
    </location>
</feature>
<name>A0A0G4ICF3_9ALVE</name>
<proteinExistence type="predicted"/>
<protein>
    <recommendedName>
        <fullName evidence="3">HEAT repeat-containing protein</fullName>
    </recommendedName>
</protein>
<feature type="region of interest" description="Disordered" evidence="1">
    <location>
        <begin position="2941"/>
        <end position="2976"/>
    </location>
</feature>
<feature type="region of interest" description="Disordered" evidence="1">
    <location>
        <begin position="1933"/>
        <end position="1975"/>
    </location>
</feature>
<feature type="compositionally biased region" description="Low complexity" evidence="1">
    <location>
        <begin position="1183"/>
        <end position="1203"/>
    </location>
</feature>
<feature type="compositionally biased region" description="Low complexity" evidence="1">
    <location>
        <begin position="2795"/>
        <end position="2807"/>
    </location>
</feature>
<evidence type="ECO:0008006" key="3">
    <source>
        <dbReference type="Google" id="ProtNLM"/>
    </source>
</evidence>
<feature type="region of interest" description="Disordered" evidence="1">
    <location>
        <begin position="2789"/>
        <end position="2814"/>
    </location>
</feature>
<dbReference type="EMBL" id="CDMZ01005826">
    <property type="protein sequence ID" value="CEM54887.1"/>
    <property type="molecule type" value="Genomic_DNA"/>
</dbReference>
<feature type="compositionally biased region" description="Acidic residues" evidence="1">
    <location>
        <begin position="116"/>
        <end position="136"/>
    </location>
</feature>
<feature type="compositionally biased region" description="Low complexity" evidence="1">
    <location>
        <begin position="1687"/>
        <end position="1700"/>
    </location>
</feature>
<gene>
    <name evidence="2" type="ORF">Cvel_13132</name>
</gene>
<feature type="region of interest" description="Disordered" evidence="1">
    <location>
        <begin position="1319"/>
        <end position="1345"/>
    </location>
</feature>
<feature type="region of interest" description="Disordered" evidence="1">
    <location>
        <begin position="1413"/>
        <end position="1454"/>
    </location>
</feature>
<feature type="compositionally biased region" description="Basic and acidic residues" evidence="1">
    <location>
        <begin position="2534"/>
        <end position="2563"/>
    </location>
</feature>
<organism evidence="2">
    <name type="scientific">Chromera velia CCMP2878</name>
    <dbReference type="NCBI Taxonomy" id="1169474"/>
    <lineage>
        <taxon>Eukaryota</taxon>
        <taxon>Sar</taxon>
        <taxon>Alveolata</taxon>
        <taxon>Colpodellida</taxon>
        <taxon>Chromeraceae</taxon>
        <taxon>Chromera</taxon>
    </lineage>
</organism>
<feature type="compositionally biased region" description="Basic and acidic residues" evidence="1">
    <location>
        <begin position="671"/>
        <end position="682"/>
    </location>
</feature>
<feature type="region of interest" description="Disordered" evidence="1">
    <location>
        <begin position="2851"/>
        <end position="2884"/>
    </location>
</feature>
<feature type="compositionally biased region" description="Polar residues" evidence="1">
    <location>
        <begin position="3047"/>
        <end position="3062"/>
    </location>
</feature>
<dbReference type="PANTHER" id="PTHR23120">
    <property type="entry name" value="MAESTRO-RELATED HEAT DOMAIN-CONTAINING"/>
    <property type="match status" value="1"/>
</dbReference>
<feature type="region of interest" description="Disordered" evidence="1">
    <location>
        <begin position="2306"/>
        <end position="2331"/>
    </location>
</feature>
<dbReference type="PANTHER" id="PTHR23120:SF0">
    <property type="entry name" value="MAESTRO HEAT-LIKE REPEAT FAMILY MEMBER 1"/>
    <property type="match status" value="1"/>
</dbReference>
<evidence type="ECO:0000313" key="2">
    <source>
        <dbReference type="EMBL" id="CEM54887.1"/>
    </source>
</evidence>
<feature type="compositionally biased region" description="Polar residues" evidence="1">
    <location>
        <begin position="1428"/>
        <end position="1439"/>
    </location>
</feature>
<dbReference type="InterPro" id="IPR016024">
    <property type="entry name" value="ARM-type_fold"/>
</dbReference>
<feature type="compositionally biased region" description="Low complexity" evidence="1">
    <location>
        <begin position="628"/>
        <end position="640"/>
    </location>
</feature>
<feature type="region of interest" description="Disordered" evidence="1">
    <location>
        <begin position="2505"/>
        <end position="2565"/>
    </location>
</feature>
<feature type="compositionally biased region" description="Basic and acidic residues" evidence="1">
    <location>
        <begin position="890"/>
        <end position="899"/>
    </location>
</feature>
<feature type="region of interest" description="Disordered" evidence="1">
    <location>
        <begin position="3015"/>
        <end position="3080"/>
    </location>
</feature>
<feature type="compositionally biased region" description="Acidic residues" evidence="1">
    <location>
        <begin position="938"/>
        <end position="959"/>
    </location>
</feature>
<feature type="region of interest" description="Disordered" evidence="1">
    <location>
        <begin position="1527"/>
        <end position="1546"/>
    </location>
</feature>
<dbReference type="SUPFAM" id="SSF48371">
    <property type="entry name" value="ARM repeat"/>
    <property type="match status" value="2"/>
</dbReference>
<dbReference type="InterPro" id="IPR045206">
    <property type="entry name" value="Maestro_heat-like_prot"/>
</dbReference>
<feature type="region of interest" description="Disordered" evidence="1">
    <location>
        <begin position="3096"/>
        <end position="3116"/>
    </location>
</feature>
<feature type="region of interest" description="Disordered" evidence="1">
    <location>
        <begin position="667"/>
        <end position="700"/>
    </location>
</feature>
<feature type="compositionally biased region" description="Basic and acidic residues" evidence="1">
    <location>
        <begin position="1440"/>
        <end position="1454"/>
    </location>
</feature>
<feature type="compositionally biased region" description="Basic and acidic residues" evidence="1">
    <location>
        <begin position="1933"/>
        <end position="1944"/>
    </location>
</feature>
<feature type="region of interest" description="Disordered" evidence="1">
    <location>
        <begin position="1659"/>
        <end position="1705"/>
    </location>
</feature>
<dbReference type="VEuPathDB" id="CryptoDB:Cvel_13132"/>
<feature type="compositionally biased region" description="Basic and acidic residues" evidence="1">
    <location>
        <begin position="921"/>
        <end position="930"/>
    </location>
</feature>
<evidence type="ECO:0000256" key="1">
    <source>
        <dbReference type="SAM" id="MobiDB-lite"/>
    </source>
</evidence>